<feature type="domain" description="Peptidase S1" evidence="10">
    <location>
        <begin position="488"/>
        <end position="684"/>
    </location>
</feature>
<name>L5KUG3_PTEAL</name>
<feature type="disulfide bond" evidence="8">
    <location>
        <begin position="284"/>
        <end position="307"/>
    </location>
</feature>
<comment type="similarity">
    <text evidence="7">Belongs to the peptidase S1 family. Plasminogen subfamily.</text>
</comment>
<dbReference type="Pfam" id="PF00089">
    <property type="entry name" value="Trypsin"/>
    <property type="match status" value="1"/>
</dbReference>
<feature type="disulfide bond" evidence="8">
    <location>
        <begin position="235"/>
        <end position="312"/>
    </location>
</feature>
<dbReference type="GO" id="GO:0004252">
    <property type="term" value="F:serine-type endopeptidase activity"/>
    <property type="evidence" value="ECO:0007669"/>
    <property type="project" value="InterPro"/>
</dbReference>
<dbReference type="InterPro" id="IPR050759">
    <property type="entry name" value="Serine_protease_kringle"/>
</dbReference>
<evidence type="ECO:0000256" key="3">
    <source>
        <dbReference type="ARBA" id="ARBA00022572"/>
    </source>
</evidence>
<dbReference type="PRINTS" id="PR00018">
    <property type="entry name" value="KRINGLE"/>
</dbReference>
<evidence type="ECO:0000256" key="4">
    <source>
        <dbReference type="ARBA" id="ARBA00022729"/>
    </source>
</evidence>
<protein>
    <submittedName>
        <fullName evidence="12">Hepatocyte growth factor-like protein</fullName>
    </submittedName>
</protein>
<feature type="domain" description="Kringle" evidence="9">
    <location>
        <begin position="234"/>
        <end position="312"/>
    </location>
</feature>
<dbReference type="PANTHER" id="PTHR24261">
    <property type="entry name" value="PLASMINOGEN-RELATED"/>
    <property type="match status" value="1"/>
</dbReference>
<dbReference type="FunFam" id="2.40.20.10:FF:000004">
    <property type="entry name" value="Hepatocyte growth factor"/>
    <property type="match status" value="1"/>
</dbReference>
<feature type="domain" description="Apple" evidence="11">
    <location>
        <begin position="65"/>
        <end position="149"/>
    </location>
</feature>
<dbReference type="Proteomes" id="UP000010552">
    <property type="component" value="Unassembled WGS sequence"/>
</dbReference>
<dbReference type="AlphaFoldDB" id="L5KUG3"/>
<dbReference type="InterPro" id="IPR038178">
    <property type="entry name" value="Kringle_sf"/>
</dbReference>
<dbReference type="GO" id="GO:0005615">
    <property type="term" value="C:extracellular space"/>
    <property type="evidence" value="ECO:0007669"/>
    <property type="project" value="TreeGrafter"/>
</dbReference>
<organism evidence="12 13">
    <name type="scientific">Pteropus alecto</name>
    <name type="common">Black flying fox</name>
    <dbReference type="NCBI Taxonomy" id="9402"/>
    <lineage>
        <taxon>Eukaryota</taxon>
        <taxon>Metazoa</taxon>
        <taxon>Chordata</taxon>
        <taxon>Craniata</taxon>
        <taxon>Vertebrata</taxon>
        <taxon>Euteleostomi</taxon>
        <taxon>Mammalia</taxon>
        <taxon>Eutheria</taxon>
        <taxon>Laurasiatheria</taxon>
        <taxon>Chiroptera</taxon>
        <taxon>Yinpterochiroptera</taxon>
        <taxon>Pteropodoidea</taxon>
        <taxon>Pteropodidae</taxon>
        <taxon>Pteropodinae</taxon>
        <taxon>Pteropus</taxon>
    </lineage>
</organism>
<sequence>MTAAPLTPEQVQGRSDMVIRVMGKPSGYPLCQALRTREGVSSRPILLFKPGASSLFYWAWRRQRSPLNDFQVLRGAELQHLLHARRPEPWQEDVADAEECAGRCKPLLDCRAFHYNVSSHGCQLLPWTQNSPHTQLQRSGRCDLFQKKDYVRTCIVDNGVEYRGTVAITTGGLPCQRWSHRFPNDHRYLPTLRNGLENNFCRNPDGDAGGPWCYTTDPAVRFQSCGIKSCREATCFWCNGEDYRGAVDRTESGRECQRWDLQRPHPHPFEPGKFLDKHLDDNYCRNPDGSERPWCYTTDPQVEREFCDLPRCGRTRGPGLGDAWKMWGADLRENFCRNPDGSEAPWCFTSRPGMRVAFCYQIRRCTDDVRPKECYHGAGEKYRGSISKTRKGIPCQRWSAETPHKSLFTPISAPHAQLEENFCRNPDGDSHGPWCYTTDPGTPFDYCALRRCDDDHPPSILEPPDKVLFEKCGKRVPHLDQHGSKLRVVGGQPGNSPWTVSLRNRHMSLLGYEVWLGTMFQNPQPGEPGLQRVSVAKMVCGPSGSQLALLKLERPVTLNQYVALICLPPERYVVPPETKCEIAGWGESKANSVLNVALLNVISNQECNIKHRGRVRESEMCTKALLAPAGACEGDYGGPLACFTHDCWVLEGIIIPNRVCARPRWPAVFTRVSVFVDWIHKVMRLS</sequence>
<dbReference type="InterPro" id="IPR003609">
    <property type="entry name" value="Pan_app"/>
</dbReference>
<dbReference type="GO" id="GO:0006508">
    <property type="term" value="P:proteolysis"/>
    <property type="evidence" value="ECO:0007669"/>
    <property type="project" value="InterPro"/>
</dbReference>
<dbReference type="FunFam" id="2.40.10.10:FF:000055">
    <property type="entry name" value="Hepatocyte growth factor-like 1"/>
    <property type="match status" value="1"/>
</dbReference>
<evidence type="ECO:0000256" key="6">
    <source>
        <dbReference type="ARBA" id="ARBA00023157"/>
    </source>
</evidence>
<dbReference type="Gene3D" id="3.50.4.10">
    <property type="entry name" value="Hepatocyte Growth Factor"/>
    <property type="match status" value="1"/>
</dbReference>
<dbReference type="PROSITE" id="PS50070">
    <property type="entry name" value="KRINGLE_2"/>
    <property type="match status" value="4"/>
</dbReference>
<feature type="disulfide bond" evidence="8">
    <location>
        <begin position="336"/>
        <end position="359"/>
    </location>
</feature>
<dbReference type="FunFam" id="2.40.20.10:FF:000002">
    <property type="entry name" value="Hepatocyte growth factor"/>
    <property type="match status" value="2"/>
</dbReference>
<dbReference type="Pfam" id="PF00051">
    <property type="entry name" value="Kringle"/>
    <property type="match status" value="4"/>
</dbReference>
<proteinExistence type="inferred from homology"/>
<keyword evidence="5" id="KW-0677">Repeat</keyword>
<evidence type="ECO:0000256" key="5">
    <source>
        <dbReference type="ARBA" id="ARBA00022737"/>
    </source>
</evidence>
<comment type="caution">
    <text evidence="8">Lacks conserved residue(s) required for the propagation of feature annotation.</text>
</comment>
<dbReference type="EMBL" id="KB030552">
    <property type="protein sequence ID" value="ELK15104.1"/>
    <property type="molecule type" value="Genomic_DNA"/>
</dbReference>
<evidence type="ECO:0000259" key="9">
    <source>
        <dbReference type="PROSITE" id="PS50070"/>
    </source>
</evidence>
<dbReference type="SMART" id="SM00473">
    <property type="entry name" value="PAN_AP"/>
    <property type="match status" value="1"/>
</dbReference>
<evidence type="ECO:0000256" key="8">
    <source>
        <dbReference type="PROSITE-ProRule" id="PRU00121"/>
    </source>
</evidence>
<feature type="domain" description="Kringle" evidence="9">
    <location>
        <begin position="373"/>
        <end position="452"/>
    </location>
</feature>
<dbReference type="PROSITE" id="PS50948">
    <property type="entry name" value="PAN"/>
    <property type="match status" value="1"/>
</dbReference>
<evidence type="ECO:0000259" key="11">
    <source>
        <dbReference type="PROSITE" id="PS50948"/>
    </source>
</evidence>
<feature type="domain" description="Kringle" evidence="9">
    <location>
        <begin position="153"/>
        <end position="230"/>
    </location>
</feature>
<dbReference type="PROSITE" id="PS50240">
    <property type="entry name" value="TRYPSIN_DOM"/>
    <property type="match status" value="1"/>
</dbReference>
<keyword evidence="4" id="KW-0732">Signal</keyword>
<dbReference type="Gene3D" id="2.40.20.10">
    <property type="entry name" value="Plasminogen Kringle 4"/>
    <property type="match status" value="4"/>
</dbReference>
<dbReference type="PIRSF" id="PIRSF001152">
    <property type="entry name" value="HGF_MST1"/>
    <property type="match status" value="1"/>
</dbReference>
<evidence type="ECO:0000313" key="13">
    <source>
        <dbReference type="Proteomes" id="UP000010552"/>
    </source>
</evidence>
<feature type="domain" description="Kringle" evidence="9">
    <location>
        <begin position="329"/>
        <end position="365"/>
    </location>
</feature>
<evidence type="ECO:0000256" key="2">
    <source>
        <dbReference type="ARBA" id="ARBA00022525"/>
    </source>
</evidence>
<dbReference type="SUPFAM" id="SSF57414">
    <property type="entry name" value="Hairpin loop containing domain-like"/>
    <property type="match status" value="1"/>
</dbReference>
<dbReference type="InParanoid" id="L5KUG3"/>
<dbReference type="CDD" id="cd01099">
    <property type="entry name" value="PAN_AP_HGF"/>
    <property type="match status" value="1"/>
</dbReference>
<dbReference type="Gene3D" id="2.40.10.10">
    <property type="entry name" value="Trypsin-like serine proteases"/>
    <property type="match status" value="2"/>
</dbReference>
<dbReference type="PANTHER" id="PTHR24261:SF12">
    <property type="entry name" value="HEPATOCYTE GROWTH FACTOR-LIKE PROTEIN-RELATED"/>
    <property type="match status" value="1"/>
</dbReference>
<evidence type="ECO:0000259" key="10">
    <source>
        <dbReference type="PROSITE" id="PS50240"/>
    </source>
</evidence>
<keyword evidence="3 8" id="KW-0420">Kringle</keyword>
<dbReference type="FunFam" id="3.50.4.10:FF:000004">
    <property type="entry name" value="Hepatocyte growth factor-like 1"/>
    <property type="match status" value="1"/>
</dbReference>
<dbReference type="InterPro" id="IPR009003">
    <property type="entry name" value="Peptidase_S1_PA"/>
</dbReference>
<dbReference type="InterPro" id="IPR018056">
    <property type="entry name" value="Kringle_CS"/>
</dbReference>
<dbReference type="SMART" id="SM00130">
    <property type="entry name" value="KR"/>
    <property type="match status" value="4"/>
</dbReference>
<keyword evidence="2" id="KW-0964">Secreted</keyword>
<accession>L5KUG3</accession>
<evidence type="ECO:0000256" key="7">
    <source>
        <dbReference type="PIRNR" id="PIRNR001152"/>
    </source>
</evidence>
<feature type="disulfide bond" evidence="8">
    <location>
        <begin position="256"/>
        <end position="295"/>
    </location>
</feature>
<dbReference type="CDD" id="cd00108">
    <property type="entry name" value="KR"/>
    <property type="match status" value="3"/>
</dbReference>
<reference evidence="13" key="1">
    <citation type="journal article" date="2013" name="Science">
        <title>Comparative analysis of bat genomes provides insight into the evolution of flight and immunity.</title>
        <authorList>
            <person name="Zhang G."/>
            <person name="Cowled C."/>
            <person name="Shi Z."/>
            <person name="Huang Z."/>
            <person name="Bishop-Lilly K.A."/>
            <person name="Fang X."/>
            <person name="Wynne J.W."/>
            <person name="Xiong Z."/>
            <person name="Baker M.L."/>
            <person name="Zhao W."/>
            <person name="Tachedjian M."/>
            <person name="Zhu Y."/>
            <person name="Zhou P."/>
            <person name="Jiang X."/>
            <person name="Ng J."/>
            <person name="Yang L."/>
            <person name="Wu L."/>
            <person name="Xiao J."/>
            <person name="Feng Y."/>
            <person name="Chen Y."/>
            <person name="Sun X."/>
            <person name="Zhang Y."/>
            <person name="Marsh G.A."/>
            <person name="Crameri G."/>
            <person name="Broder C.C."/>
            <person name="Frey K.G."/>
            <person name="Wang L.F."/>
            <person name="Wang J."/>
        </authorList>
    </citation>
    <scope>NUCLEOTIDE SEQUENCE [LARGE SCALE GENOMIC DNA]</scope>
</reference>
<gene>
    <name evidence="12" type="ORF">PAL_GLEAN10009191</name>
</gene>
<dbReference type="InterPro" id="IPR000001">
    <property type="entry name" value="Kringle"/>
</dbReference>
<dbReference type="SUPFAM" id="SSF57440">
    <property type="entry name" value="Kringle-like"/>
    <property type="match status" value="4"/>
</dbReference>
<dbReference type="InterPro" id="IPR043504">
    <property type="entry name" value="Peptidase_S1_PA_chymotrypsin"/>
</dbReference>
<dbReference type="InterPro" id="IPR024174">
    <property type="entry name" value="HGF/MST1"/>
</dbReference>
<keyword evidence="6 8" id="KW-1015">Disulfide bond</keyword>
<dbReference type="InterPro" id="IPR001254">
    <property type="entry name" value="Trypsin_dom"/>
</dbReference>
<dbReference type="PROSITE" id="PS00021">
    <property type="entry name" value="KRINGLE_1"/>
    <property type="match status" value="3"/>
</dbReference>
<dbReference type="Pfam" id="PF00024">
    <property type="entry name" value="PAN_1"/>
    <property type="match status" value="1"/>
</dbReference>
<dbReference type="STRING" id="9402.L5KUG3"/>
<evidence type="ECO:0000313" key="12">
    <source>
        <dbReference type="EMBL" id="ELK15104.1"/>
    </source>
</evidence>
<keyword evidence="13" id="KW-1185">Reference proteome</keyword>
<evidence type="ECO:0000256" key="1">
    <source>
        <dbReference type="ARBA" id="ARBA00004613"/>
    </source>
</evidence>
<dbReference type="SMART" id="SM00020">
    <property type="entry name" value="Tryp_SPc"/>
    <property type="match status" value="1"/>
</dbReference>
<keyword evidence="7" id="KW-0721">Serine protease homolog</keyword>
<dbReference type="CDD" id="cd00190">
    <property type="entry name" value="Tryp_SPc"/>
    <property type="match status" value="1"/>
</dbReference>
<dbReference type="GO" id="GO:0005102">
    <property type="term" value="F:signaling receptor binding"/>
    <property type="evidence" value="ECO:0007669"/>
    <property type="project" value="TreeGrafter"/>
</dbReference>
<dbReference type="FunCoup" id="L5KUG3">
    <property type="interactions" value="87"/>
</dbReference>
<comment type="subcellular location">
    <subcellularLocation>
        <location evidence="1">Secreted</location>
    </subcellularLocation>
</comment>
<dbReference type="SUPFAM" id="SSF50494">
    <property type="entry name" value="Trypsin-like serine proteases"/>
    <property type="match status" value="1"/>
</dbReference>
<dbReference type="InterPro" id="IPR013806">
    <property type="entry name" value="Kringle-like"/>
</dbReference>